<feature type="compositionally biased region" description="Acidic residues" evidence="13">
    <location>
        <begin position="946"/>
        <end position="978"/>
    </location>
</feature>
<dbReference type="GO" id="GO:0006281">
    <property type="term" value="P:DNA repair"/>
    <property type="evidence" value="ECO:0007669"/>
    <property type="project" value="UniProtKB-UniRule"/>
</dbReference>
<keyword evidence="3 12" id="KW-0235">DNA replication</keyword>
<evidence type="ECO:0000313" key="18">
    <source>
        <dbReference type="Proteomes" id="UP000179179"/>
    </source>
</evidence>
<keyword evidence="5 12" id="KW-0805">Transcription regulation</keyword>
<dbReference type="InterPro" id="IPR040258">
    <property type="entry name" value="Spt16"/>
</dbReference>
<feature type="compositionally biased region" description="Basic and acidic residues" evidence="13">
    <location>
        <begin position="483"/>
        <end position="496"/>
    </location>
</feature>
<feature type="region of interest" description="Disordered" evidence="13">
    <location>
        <begin position="737"/>
        <end position="756"/>
    </location>
</feature>
<dbReference type="FunFam" id="2.30.29.30:FF:000017">
    <property type="entry name" value="FACT complex subunit SPT16"/>
    <property type="match status" value="1"/>
</dbReference>
<dbReference type="SMART" id="SM01286">
    <property type="entry name" value="SPT16"/>
    <property type="match status" value="1"/>
</dbReference>
<dbReference type="Pfam" id="PF21091">
    <property type="entry name" value="SPT16_C"/>
    <property type="match status" value="1"/>
</dbReference>
<feature type="region of interest" description="Disordered" evidence="13">
    <location>
        <begin position="919"/>
        <end position="1003"/>
    </location>
</feature>
<dbReference type="InterPro" id="IPR036005">
    <property type="entry name" value="Creatinase/aminopeptidase-like"/>
</dbReference>
<dbReference type="EMBL" id="LYCR01000099">
    <property type="protein sequence ID" value="OGM41936.1"/>
    <property type="molecule type" value="Genomic_DNA"/>
</dbReference>
<comment type="similarity">
    <text evidence="1 12">Belongs to the peptidase M24 family. SPT16 subfamily.</text>
</comment>
<evidence type="ECO:0000256" key="7">
    <source>
        <dbReference type="ARBA" id="ARBA00023163"/>
    </source>
</evidence>
<comment type="subunit">
    <text evidence="12">Component of the FACT complex.</text>
</comment>
<feature type="compositionally biased region" description="Basic and acidic residues" evidence="13">
    <location>
        <begin position="446"/>
        <end position="457"/>
    </location>
</feature>
<evidence type="ECO:0000256" key="8">
    <source>
        <dbReference type="ARBA" id="ARBA00023204"/>
    </source>
</evidence>
<dbReference type="SUPFAM" id="SSF55920">
    <property type="entry name" value="Creatinase/aminopeptidase"/>
    <property type="match status" value="1"/>
</dbReference>
<evidence type="ECO:0000259" key="16">
    <source>
        <dbReference type="SMART" id="SM01287"/>
    </source>
</evidence>
<protein>
    <recommendedName>
        <fullName evidence="12">FACT complex subunit</fullName>
    </recommendedName>
</protein>
<comment type="subcellular location">
    <subcellularLocation>
        <location evidence="12">Nucleus</location>
    </subcellularLocation>
    <subcellularLocation>
        <location evidence="12">Chromosome</location>
    </subcellularLocation>
</comment>
<comment type="function">
    <text evidence="10 12">Component of the FACT complex, a general chromatin factor that acts to reorganize nucleosomes. The FACT complex is involved in multiple processes that require DNA as a template such as mRNA elongation, DNA replication and DNA repair. During transcription elongation the FACT complex acts as a histone chaperone that both destabilizes and restores nucleosomal structure. It facilitates the passage of RNA polymerase II and transcription by promoting the dissociation of one histone H2A-H2B dimer from the nucleosome, then subsequently promotes the reestablishment of the nucleosome following the passage of RNA polymerase II.</text>
</comment>
<feature type="region of interest" description="Disordered" evidence="13">
    <location>
        <begin position="441"/>
        <end position="503"/>
    </location>
</feature>
<evidence type="ECO:0000259" key="14">
    <source>
        <dbReference type="SMART" id="SM01285"/>
    </source>
</evidence>
<evidence type="ECO:0000256" key="10">
    <source>
        <dbReference type="ARBA" id="ARBA00025370"/>
    </source>
</evidence>
<dbReference type="Gene3D" id="2.30.29.210">
    <property type="entry name" value="FACT complex subunit Spt16p/Cdc68p"/>
    <property type="match status" value="1"/>
</dbReference>
<dbReference type="Gene3D" id="2.30.29.150">
    <property type="match status" value="1"/>
</dbReference>
<dbReference type="FunFam" id="3.40.350.10:FF:000006">
    <property type="entry name" value="FACT complex subunit SPT16"/>
    <property type="match status" value="1"/>
</dbReference>
<keyword evidence="6" id="KW-0175">Coiled coil</keyword>
<accession>A0A1F7ZR53</accession>
<dbReference type="FunFam" id="2.30.29.210:FF:000001">
    <property type="entry name" value="FACT complex subunit spt16"/>
    <property type="match status" value="1"/>
</dbReference>
<dbReference type="Pfam" id="PF00557">
    <property type="entry name" value="Peptidase_M24"/>
    <property type="match status" value="1"/>
</dbReference>
<dbReference type="OrthoDB" id="10251642at2759"/>
<dbReference type="AlphaFoldDB" id="A0A1F7ZR53"/>
<dbReference type="InterPro" id="IPR048969">
    <property type="entry name" value="FACT_SPT16_C"/>
</dbReference>
<proteinExistence type="inferred from homology"/>
<gene>
    <name evidence="17" type="ORF">ABOM_009372</name>
</gene>
<dbReference type="FunFam" id="2.30.29.150:FF:000002">
    <property type="entry name" value="FACT complex subunit SPT16"/>
    <property type="match status" value="1"/>
</dbReference>
<dbReference type="GO" id="GO:0010468">
    <property type="term" value="P:regulation of gene expression"/>
    <property type="evidence" value="ECO:0007669"/>
    <property type="project" value="UniProtKB-ARBA"/>
</dbReference>
<keyword evidence="8 12" id="KW-0234">DNA repair</keyword>
<dbReference type="InterPro" id="IPR011993">
    <property type="entry name" value="PH-like_dom_sf"/>
</dbReference>
<dbReference type="InterPro" id="IPR013719">
    <property type="entry name" value="RTT106/SPT16-like_middle_dom"/>
</dbReference>
<dbReference type="FunFam" id="3.90.230.10:FF:000005">
    <property type="entry name" value="FACT complex subunit spt16"/>
    <property type="match status" value="1"/>
</dbReference>
<evidence type="ECO:0000256" key="4">
    <source>
        <dbReference type="ARBA" id="ARBA00022763"/>
    </source>
</evidence>
<feature type="compositionally biased region" description="Acidic residues" evidence="13">
    <location>
        <begin position="920"/>
        <end position="933"/>
    </location>
</feature>
<dbReference type="GO" id="GO:0034728">
    <property type="term" value="P:nucleosome organization"/>
    <property type="evidence" value="ECO:0007669"/>
    <property type="project" value="UniProtKB-ARBA"/>
</dbReference>
<dbReference type="Pfam" id="PF24824">
    <property type="entry name" value="PH_SPT16"/>
    <property type="match status" value="1"/>
</dbReference>
<dbReference type="InterPro" id="IPR029148">
    <property type="entry name" value="FACT-SPT16_Nlobe"/>
</dbReference>
<dbReference type="GeneID" id="34452762"/>
<keyword evidence="9 12" id="KW-0539">Nucleus</keyword>
<keyword evidence="18" id="KW-1185">Reference proteome</keyword>
<dbReference type="Pfam" id="PF08644">
    <property type="entry name" value="SPT16"/>
    <property type="match status" value="1"/>
</dbReference>
<feature type="domain" description="Histone chaperone RTT106/FACT complex subunit SPT16-like middle" evidence="16">
    <location>
        <begin position="797"/>
        <end position="887"/>
    </location>
</feature>
<dbReference type="InterPro" id="IPR029149">
    <property type="entry name" value="Creatin/AminoP/Spt16_N"/>
</dbReference>
<feature type="domain" description="FACT complex subunit SPT16 N-terminal lobe" evidence="14">
    <location>
        <begin position="7"/>
        <end position="168"/>
    </location>
</feature>
<keyword evidence="2 12" id="KW-0158">Chromosome</keyword>
<feature type="compositionally biased region" description="Low complexity" evidence="13">
    <location>
        <begin position="934"/>
        <end position="945"/>
    </location>
</feature>
<dbReference type="RefSeq" id="XP_022385653.1">
    <property type="nucleotide sequence ID" value="XM_022536500.1"/>
</dbReference>
<dbReference type="Pfam" id="PF14826">
    <property type="entry name" value="FACT-Spt16_Nlob"/>
    <property type="match status" value="1"/>
</dbReference>
<dbReference type="InterPro" id="IPR013953">
    <property type="entry name" value="FACT_SPT16_M"/>
</dbReference>
<dbReference type="PANTHER" id="PTHR13980:SF15">
    <property type="entry name" value="FACT COMPLEX SUBUNIT SPT16"/>
    <property type="match status" value="1"/>
</dbReference>
<comment type="subunit">
    <text evidence="11">Forms a stable heterodimer with POB3. The SPT16-POB3 dimer weakly associates with multiple molecules of NHP6 to form the FACT complex.</text>
</comment>
<feature type="compositionally biased region" description="Polar residues" evidence="13">
    <location>
        <begin position="458"/>
        <end position="468"/>
    </location>
</feature>
<dbReference type="Pfam" id="PF08512">
    <property type="entry name" value="Rttp106-like_middle"/>
    <property type="match status" value="1"/>
</dbReference>
<evidence type="ECO:0000256" key="5">
    <source>
        <dbReference type="ARBA" id="ARBA00023015"/>
    </source>
</evidence>
<sequence>MAEEIVIDKSAFFNRLSSFFAAWKADKRPGHAVFGGVGSIVILMGKTDEANSFQKNNAMHFWLLGYEFPATLMVFTTDMMYVVTTAKKAKHLEPLKGGKIPVEILVTSKDPNEKTRSFEKCLEVIKNAGKRVGVLPRDTAAGPFAEDWKRAFGNITQDVEEVDISPALSAAAFSVKDTDELVAIRNASRACSGLMSEYFVDEMSRLLDEEKQMTHKALSMRIDAKIDDAKFFKKLAKLPTEFDPQQIDWAYGPVVQSGGKYDLRLTATSDNSHLQAGIIVAGFGIRYKTYSSIIARTYLVDPSKSQEANYAFLLNLHDAVMKDVRDGTMAKDLFNKAIGLVRAKKPELESHFVKSVGAGIGIELRDSNMVLNGKNNKILKSGMTLSITVGLTDVEELESKDKNNAVYSMIITDTVRVGENGPHIFTKDAGIDMDSVSFYFGDEDEPQKPAKEKKEVKSSATANRNVTRTKLRAERPTQVNEGAEARRREHQKELATKRQRKASIGSPVLQRDNQLPIKVKDLTIYVDHKASTVIVPIMGRPVPFHINTIKNASKSDEGEYAYLRINFLSPGQGVGRKDDQPFEDISAHFLRNLTLRSKDNERLGQVAQDITELRKNALRREQEKKEMEDVVEQDKLIEIRNRRPVRLPDVYLRPPLDGKRVPGEVEIHQNGLRYMSPFRNEHVDVLFSNVKHLFFQPCAHELIVLIHVHLKTPIMIGKRKTRDVQFYREATEMQFDETGNRRRKHRYGDEEEFEAEQEERRRRAALDREFKAFAEKIADAGKDEGVDVDIPFREIGFTGVPNRSNVLIQPTTDALVQLTEPPFLVITLNEIEIAHLERVQFGLKNFDLVFVFKDFHRPPVHVNTIPVESLEGVKDWLDSVDIAFTEGPLNLNWTTIMKTVVSDPYGFFADGGWSFLAAESDSEGGASDEEESAFELSESELAAADESSEDDSEFDDDASAEASEDFSADEDSGEDWDELERKAKKKDRESGLDDEERGKKRKR</sequence>
<reference evidence="17 18" key="1">
    <citation type="journal article" date="2016" name="Genome Biol. Evol.">
        <title>Draft genome sequence of an aflatoxigenic Aspergillus species, A. bombycis.</title>
        <authorList>
            <person name="Moore G.G."/>
            <person name="Mack B.M."/>
            <person name="Beltz S.B."/>
            <person name="Gilbert M.K."/>
        </authorList>
    </citation>
    <scope>NUCLEOTIDE SEQUENCE [LARGE SCALE GENOMIC DNA]</scope>
    <source>
        <strain evidence="18">NRRL 26010</strain>
    </source>
</reference>
<dbReference type="InterPro" id="IPR056595">
    <property type="entry name" value="Fact-SPT16_PH"/>
</dbReference>
<dbReference type="InterPro" id="IPR000994">
    <property type="entry name" value="Pept_M24"/>
</dbReference>
<dbReference type="Gene3D" id="2.30.29.30">
    <property type="entry name" value="Pleckstrin-homology domain (PH domain)/Phosphotyrosine-binding domain (PTB)"/>
    <property type="match status" value="1"/>
</dbReference>
<dbReference type="GO" id="GO:0006260">
    <property type="term" value="P:DNA replication"/>
    <property type="evidence" value="ECO:0007669"/>
    <property type="project" value="UniProtKB-KW"/>
</dbReference>
<organism evidence="17 18">
    <name type="scientific">Aspergillus bombycis</name>
    <dbReference type="NCBI Taxonomy" id="109264"/>
    <lineage>
        <taxon>Eukaryota</taxon>
        <taxon>Fungi</taxon>
        <taxon>Dikarya</taxon>
        <taxon>Ascomycota</taxon>
        <taxon>Pezizomycotina</taxon>
        <taxon>Eurotiomycetes</taxon>
        <taxon>Eurotiomycetidae</taxon>
        <taxon>Eurotiales</taxon>
        <taxon>Aspergillaceae</taxon>
        <taxon>Aspergillus</taxon>
    </lineage>
</organism>
<name>A0A1F7ZR53_9EURO</name>
<evidence type="ECO:0000256" key="6">
    <source>
        <dbReference type="ARBA" id="ARBA00023054"/>
    </source>
</evidence>
<dbReference type="GO" id="GO:0031491">
    <property type="term" value="F:nucleosome binding"/>
    <property type="evidence" value="ECO:0007669"/>
    <property type="project" value="TreeGrafter"/>
</dbReference>
<comment type="caution">
    <text evidence="17">The sequence shown here is derived from an EMBL/GenBank/DDBJ whole genome shotgun (WGS) entry which is preliminary data.</text>
</comment>
<dbReference type="STRING" id="109264.A0A1F7ZR53"/>
<evidence type="ECO:0000259" key="15">
    <source>
        <dbReference type="SMART" id="SM01286"/>
    </source>
</evidence>
<dbReference type="GO" id="GO:0006368">
    <property type="term" value="P:transcription elongation by RNA polymerase II"/>
    <property type="evidence" value="ECO:0007669"/>
    <property type="project" value="TreeGrafter"/>
</dbReference>
<evidence type="ECO:0000256" key="1">
    <source>
        <dbReference type="ARBA" id="ARBA00010779"/>
    </source>
</evidence>
<dbReference type="PANTHER" id="PTHR13980">
    <property type="entry name" value="CDC68 RELATED"/>
    <property type="match status" value="1"/>
</dbReference>
<dbReference type="Gene3D" id="3.90.230.10">
    <property type="entry name" value="Creatinase/methionine aminopeptidase superfamily"/>
    <property type="match status" value="1"/>
</dbReference>
<dbReference type="Gene3D" id="3.40.350.10">
    <property type="entry name" value="Creatinase/prolidase N-terminal domain"/>
    <property type="match status" value="1"/>
</dbReference>
<evidence type="ECO:0000256" key="12">
    <source>
        <dbReference type="RuleBase" id="RU367052"/>
    </source>
</evidence>
<evidence type="ECO:0000256" key="2">
    <source>
        <dbReference type="ARBA" id="ARBA00022454"/>
    </source>
</evidence>
<dbReference type="SMART" id="SM01285">
    <property type="entry name" value="FACT-Spt16_Nlob"/>
    <property type="match status" value="1"/>
</dbReference>
<evidence type="ECO:0000256" key="13">
    <source>
        <dbReference type="SAM" id="MobiDB-lite"/>
    </source>
</evidence>
<dbReference type="Proteomes" id="UP000179179">
    <property type="component" value="Unassembled WGS sequence"/>
</dbReference>
<evidence type="ECO:0000313" key="17">
    <source>
        <dbReference type="EMBL" id="OGM41936.1"/>
    </source>
</evidence>
<keyword evidence="7 12" id="KW-0804">Transcription</keyword>
<dbReference type="SMART" id="SM01287">
    <property type="entry name" value="Rtt106"/>
    <property type="match status" value="1"/>
</dbReference>
<keyword evidence="4 12" id="KW-0227">DNA damage</keyword>
<feature type="domain" description="FACT complex subunit SPT16 middle" evidence="15">
    <location>
        <begin position="524"/>
        <end position="674"/>
    </location>
</feature>
<evidence type="ECO:0000256" key="3">
    <source>
        <dbReference type="ARBA" id="ARBA00022705"/>
    </source>
</evidence>
<evidence type="ECO:0000256" key="11">
    <source>
        <dbReference type="ARBA" id="ARBA00065209"/>
    </source>
</evidence>
<dbReference type="GO" id="GO:0035101">
    <property type="term" value="C:FACT complex"/>
    <property type="evidence" value="ECO:0007669"/>
    <property type="project" value="UniProtKB-UniRule"/>
</dbReference>
<evidence type="ECO:0000256" key="9">
    <source>
        <dbReference type="ARBA" id="ARBA00023242"/>
    </source>
</evidence>